<dbReference type="InterPro" id="IPR020617">
    <property type="entry name" value="Thiolase_C"/>
</dbReference>
<feature type="active site" description="Proton acceptor" evidence="5">
    <location>
        <position position="355"/>
    </location>
</feature>
<evidence type="ECO:0000259" key="8">
    <source>
        <dbReference type="Pfam" id="PF02803"/>
    </source>
</evidence>
<evidence type="ECO:0000256" key="5">
    <source>
        <dbReference type="PIRSR" id="PIRSR000429-1"/>
    </source>
</evidence>
<evidence type="ECO:0000313" key="10">
    <source>
        <dbReference type="Proteomes" id="UP000515489"/>
    </source>
</evidence>
<dbReference type="Gene3D" id="3.40.47.10">
    <property type="match status" value="1"/>
</dbReference>
<dbReference type="InterPro" id="IPR002155">
    <property type="entry name" value="Thiolase"/>
</dbReference>
<evidence type="ECO:0000256" key="4">
    <source>
        <dbReference type="ARBA" id="ARBA00024073"/>
    </source>
</evidence>
<evidence type="ECO:0000256" key="6">
    <source>
        <dbReference type="RuleBase" id="RU003557"/>
    </source>
</evidence>
<dbReference type="InterPro" id="IPR020615">
    <property type="entry name" value="Thiolase_acyl_enz_int_AS"/>
</dbReference>
<reference evidence="9 10" key="1">
    <citation type="submission" date="2020-08" db="EMBL/GenBank/DDBJ databases">
        <title>Hymenobacter sp. S2-20-2 genome sequencing.</title>
        <authorList>
            <person name="Jin L."/>
        </authorList>
    </citation>
    <scope>NUCLEOTIDE SEQUENCE [LARGE SCALE GENOMIC DNA]</scope>
    <source>
        <strain evidence="9 10">S2-20-2</strain>
    </source>
</reference>
<dbReference type="InterPro" id="IPR016039">
    <property type="entry name" value="Thiolase-like"/>
</dbReference>
<gene>
    <name evidence="9" type="ORF">H4317_18965</name>
</gene>
<keyword evidence="3 6" id="KW-0012">Acyltransferase</keyword>
<evidence type="ECO:0000256" key="1">
    <source>
        <dbReference type="ARBA" id="ARBA00010982"/>
    </source>
</evidence>
<dbReference type="PANTHER" id="PTHR43853:SF2">
    <property type="entry name" value="3-OXOADIPYL-COA_3-OXO-5,6-DEHYDROSUBERYL-COA THIOLASE"/>
    <property type="match status" value="1"/>
</dbReference>
<sequence>MPTAYIVDAVRTPIARFAGALSSVRPDDLAAHILRELLRRNPSLDKAAVEDVIIGAANQAGEDNRNVARMAALLAGLPITVPGCTVNRLCASGLQSITDASRAIMAGEGDVYLAGGAESMTRAPFVMAKSETAFGRELTAHDTTLGWRFTNPKLSKMHHPFAMGETAENVARKYGITRTEQDEFAFNSQRKYHRAAEKGRFRKEIAPVFVANPKGAAALFDTDEPPRLSTMEKLASIRPAFQPVDGTVTAGNSAGINDGAAGVLVVNEAALKRFNLKPMARVVASAVAGVDPAYMGLGPVPATQKVLQRAGLTLQDIGLIELNEAFAAQSIACVRDLDLNMDIVNVNGGSIAIGHPLGAAGSRITATLLHEMQRRENVRYGLVTMCVGVGQGASVIYERM</sequence>
<dbReference type="GO" id="GO:0003988">
    <property type="term" value="F:acetyl-CoA C-acyltransferase activity"/>
    <property type="evidence" value="ECO:0007669"/>
    <property type="project" value="UniProtKB-EC"/>
</dbReference>
<dbReference type="InterPro" id="IPR050215">
    <property type="entry name" value="Thiolase-like_sf_Thiolase"/>
</dbReference>
<dbReference type="Pfam" id="PF00108">
    <property type="entry name" value="Thiolase_N"/>
    <property type="match status" value="1"/>
</dbReference>
<keyword evidence="2 6" id="KW-0808">Transferase</keyword>
<evidence type="ECO:0000256" key="3">
    <source>
        <dbReference type="ARBA" id="ARBA00023315"/>
    </source>
</evidence>
<accession>A0A7G7W750</accession>
<dbReference type="PROSITE" id="PS00099">
    <property type="entry name" value="THIOLASE_3"/>
    <property type="match status" value="1"/>
</dbReference>
<dbReference type="PROSITE" id="PS00098">
    <property type="entry name" value="THIOLASE_1"/>
    <property type="match status" value="1"/>
</dbReference>
<evidence type="ECO:0000259" key="7">
    <source>
        <dbReference type="Pfam" id="PF00108"/>
    </source>
</evidence>
<dbReference type="EC" id="2.3.1.16" evidence="4"/>
<name>A0A7G7W750_9BACT</name>
<dbReference type="GO" id="GO:0006635">
    <property type="term" value="P:fatty acid beta-oxidation"/>
    <property type="evidence" value="ECO:0007669"/>
    <property type="project" value="TreeGrafter"/>
</dbReference>
<feature type="domain" description="Thiolase N-terminal" evidence="7">
    <location>
        <begin position="5"/>
        <end position="268"/>
    </location>
</feature>
<dbReference type="NCBIfam" id="TIGR01930">
    <property type="entry name" value="AcCoA-C-Actrans"/>
    <property type="match status" value="1"/>
</dbReference>
<feature type="active site" description="Acyl-thioester intermediate" evidence="5">
    <location>
        <position position="90"/>
    </location>
</feature>
<dbReference type="EMBL" id="CP060202">
    <property type="protein sequence ID" value="QNH62193.1"/>
    <property type="molecule type" value="Genomic_DNA"/>
</dbReference>
<organism evidence="9 10">
    <name type="scientific">Hymenobacter sediminicola</name>
    <dbReference type="NCBI Taxonomy" id="2761579"/>
    <lineage>
        <taxon>Bacteria</taxon>
        <taxon>Pseudomonadati</taxon>
        <taxon>Bacteroidota</taxon>
        <taxon>Cytophagia</taxon>
        <taxon>Cytophagales</taxon>
        <taxon>Hymenobacteraceae</taxon>
        <taxon>Hymenobacter</taxon>
    </lineage>
</organism>
<dbReference type="SUPFAM" id="SSF53901">
    <property type="entry name" value="Thiolase-like"/>
    <property type="match status" value="2"/>
</dbReference>
<dbReference type="FunFam" id="3.40.47.10:FF:000010">
    <property type="entry name" value="Acetyl-CoA acetyltransferase (Thiolase)"/>
    <property type="match status" value="1"/>
</dbReference>
<evidence type="ECO:0000313" key="9">
    <source>
        <dbReference type="EMBL" id="QNH62193.1"/>
    </source>
</evidence>
<protein>
    <recommendedName>
        <fullName evidence="4">acetyl-CoA C-acyltransferase</fullName>
        <ecNumber evidence="4">2.3.1.16</ecNumber>
    </recommendedName>
</protein>
<dbReference type="PIRSF" id="PIRSF000429">
    <property type="entry name" value="Ac-CoA_Ac_transf"/>
    <property type="match status" value="1"/>
</dbReference>
<feature type="domain" description="Thiolase C-terminal" evidence="8">
    <location>
        <begin position="276"/>
        <end position="398"/>
    </location>
</feature>
<keyword evidence="10" id="KW-1185">Reference proteome</keyword>
<dbReference type="PANTHER" id="PTHR43853">
    <property type="entry name" value="3-KETOACYL-COA THIOLASE, PEROXISOMAL"/>
    <property type="match status" value="1"/>
</dbReference>
<dbReference type="GO" id="GO:0005737">
    <property type="term" value="C:cytoplasm"/>
    <property type="evidence" value="ECO:0007669"/>
    <property type="project" value="UniProtKB-ARBA"/>
</dbReference>
<proteinExistence type="inferred from homology"/>
<dbReference type="RefSeq" id="WP_185888108.1">
    <property type="nucleotide sequence ID" value="NZ_CP060202.1"/>
</dbReference>
<evidence type="ECO:0000256" key="2">
    <source>
        <dbReference type="ARBA" id="ARBA00022679"/>
    </source>
</evidence>
<dbReference type="CDD" id="cd00751">
    <property type="entry name" value="thiolase"/>
    <property type="match status" value="1"/>
</dbReference>
<dbReference type="AlphaFoldDB" id="A0A7G7W750"/>
<dbReference type="InterPro" id="IPR020610">
    <property type="entry name" value="Thiolase_AS"/>
</dbReference>
<dbReference type="InterPro" id="IPR020616">
    <property type="entry name" value="Thiolase_N"/>
</dbReference>
<comment type="similarity">
    <text evidence="1 6">Belongs to the thiolase-like superfamily. Thiolase family.</text>
</comment>
<dbReference type="KEGG" id="hsk:H4317_18965"/>
<feature type="active site" description="Proton acceptor" evidence="5">
    <location>
        <position position="386"/>
    </location>
</feature>
<dbReference type="GO" id="GO:0010124">
    <property type="term" value="P:phenylacetate catabolic process"/>
    <property type="evidence" value="ECO:0007669"/>
    <property type="project" value="TreeGrafter"/>
</dbReference>
<dbReference type="Proteomes" id="UP000515489">
    <property type="component" value="Chromosome"/>
</dbReference>
<dbReference type="Pfam" id="PF02803">
    <property type="entry name" value="Thiolase_C"/>
    <property type="match status" value="1"/>
</dbReference>